<evidence type="ECO:0000313" key="5">
    <source>
        <dbReference type="EMBL" id="GIX64400.1"/>
    </source>
</evidence>
<comment type="similarity">
    <text evidence="1">Belongs to the methyltransferase superfamily.</text>
</comment>
<evidence type="ECO:0000256" key="4">
    <source>
        <dbReference type="SAM" id="MobiDB-lite"/>
    </source>
</evidence>
<dbReference type="GO" id="GO:0032259">
    <property type="term" value="P:methylation"/>
    <property type="evidence" value="ECO:0007669"/>
    <property type="project" value="UniProtKB-KW"/>
</dbReference>
<feature type="region of interest" description="Disordered" evidence="4">
    <location>
        <begin position="216"/>
        <end position="236"/>
    </location>
</feature>
<dbReference type="RefSeq" id="XP_067716469.1">
    <property type="nucleotide sequence ID" value="XM_067860368.1"/>
</dbReference>
<keyword evidence="3" id="KW-0808">Transferase</keyword>
<comment type="caution">
    <text evidence="5">The sequence shown here is derived from an EMBL/GenBank/DDBJ whole genome shotgun (WGS) entry which is preliminary data.</text>
</comment>
<dbReference type="SUPFAM" id="SSF53335">
    <property type="entry name" value="S-adenosyl-L-methionine-dependent methyltransferases"/>
    <property type="match status" value="1"/>
</dbReference>
<dbReference type="EMBL" id="BPLF01000003">
    <property type="protein sequence ID" value="GIX64400.1"/>
    <property type="molecule type" value="Genomic_DNA"/>
</dbReference>
<dbReference type="InterPro" id="IPR029063">
    <property type="entry name" value="SAM-dependent_MTases_sf"/>
</dbReference>
<evidence type="ECO:0000256" key="2">
    <source>
        <dbReference type="ARBA" id="ARBA00022603"/>
    </source>
</evidence>
<sequence length="250" mass="28057">MPAQYSTAEYWNRRYAKYVECYPRPQKRRSEGTYDWYNEWPALKTHLPFELGGDSRVLHVGCGTSSTFTPSTADYPLHSDLAQHLHEEGVRNVTNIDVSPVCIKTMTELFPHHDYETLDALNISTRFAAASFDCVIDKGCLDSMLSGAPRTGSCTLRWLRESAILTVLQPSELWNVSVVKVLKRNIEYLEEAEVSSGSSHLSGTLASLPFHSAAGGDSLTNNGPNENADTPTSSDEERRHHFIYICRKRV</sequence>
<dbReference type="AlphaFoldDB" id="A0AAV4LXD5"/>
<dbReference type="InterPro" id="IPR051419">
    <property type="entry name" value="Lys/N-term_MeTrsfase_sf"/>
</dbReference>
<organism evidence="5 6">
    <name type="scientific">Babesia caballi</name>
    <dbReference type="NCBI Taxonomy" id="5871"/>
    <lineage>
        <taxon>Eukaryota</taxon>
        <taxon>Sar</taxon>
        <taxon>Alveolata</taxon>
        <taxon>Apicomplexa</taxon>
        <taxon>Aconoidasida</taxon>
        <taxon>Piroplasmida</taxon>
        <taxon>Babesiidae</taxon>
        <taxon>Babesia</taxon>
    </lineage>
</organism>
<accession>A0AAV4LXD5</accession>
<dbReference type="PANTHER" id="PTHR12176">
    <property type="entry name" value="SAM-DEPENDENT METHYLTRANSFERASE SUPERFAMILY PROTEIN"/>
    <property type="match status" value="1"/>
</dbReference>
<gene>
    <name evidence="5" type="ORF">BcabD6B2_38350</name>
</gene>
<evidence type="ECO:0000256" key="3">
    <source>
        <dbReference type="ARBA" id="ARBA00022679"/>
    </source>
</evidence>
<proteinExistence type="inferred from homology"/>
<dbReference type="Gene3D" id="3.40.50.150">
    <property type="entry name" value="Vaccinia Virus protein VP39"/>
    <property type="match status" value="1"/>
</dbReference>
<name>A0AAV4LXD5_BABCB</name>
<dbReference type="Proteomes" id="UP001497744">
    <property type="component" value="Unassembled WGS sequence"/>
</dbReference>
<dbReference type="GO" id="GO:0008168">
    <property type="term" value="F:methyltransferase activity"/>
    <property type="evidence" value="ECO:0007669"/>
    <property type="project" value="UniProtKB-KW"/>
</dbReference>
<protein>
    <submittedName>
        <fullName evidence="5">Methylase, putative</fullName>
    </submittedName>
</protein>
<dbReference type="GeneID" id="94195881"/>
<evidence type="ECO:0000256" key="1">
    <source>
        <dbReference type="ARBA" id="ARBA00008361"/>
    </source>
</evidence>
<keyword evidence="6" id="KW-1185">Reference proteome</keyword>
<keyword evidence="2 5" id="KW-0489">Methyltransferase</keyword>
<reference evidence="5 6" key="1">
    <citation type="submission" date="2021-06" db="EMBL/GenBank/DDBJ databases">
        <title>Genome sequence of Babesia caballi.</title>
        <authorList>
            <person name="Yamagishi J."/>
            <person name="Kidaka T."/>
            <person name="Ochi A."/>
        </authorList>
    </citation>
    <scope>NUCLEOTIDE SEQUENCE [LARGE SCALE GENOMIC DNA]</scope>
    <source>
        <strain evidence="5">USDA-D6B2</strain>
    </source>
</reference>
<evidence type="ECO:0000313" key="6">
    <source>
        <dbReference type="Proteomes" id="UP001497744"/>
    </source>
</evidence>
<feature type="compositionally biased region" description="Polar residues" evidence="4">
    <location>
        <begin position="218"/>
        <end position="233"/>
    </location>
</feature>